<feature type="domain" description="PAS" evidence="1">
    <location>
        <begin position="139"/>
        <end position="210"/>
    </location>
</feature>
<dbReference type="InterPro" id="IPR037522">
    <property type="entry name" value="HD_GYP_dom"/>
</dbReference>
<dbReference type="AlphaFoldDB" id="A0A931F9U5"/>
<dbReference type="SUPFAM" id="SSF109604">
    <property type="entry name" value="HD-domain/PDEase-like"/>
    <property type="match status" value="1"/>
</dbReference>
<dbReference type="NCBIfam" id="TIGR00254">
    <property type="entry name" value="GGDEF"/>
    <property type="match status" value="1"/>
</dbReference>
<dbReference type="SUPFAM" id="SSF55785">
    <property type="entry name" value="PYP-like sensor domain (PAS domain)"/>
    <property type="match status" value="2"/>
</dbReference>
<dbReference type="InterPro" id="IPR029787">
    <property type="entry name" value="Nucleotide_cyclase"/>
</dbReference>
<gene>
    <name evidence="5" type="ORF">I0Q91_12740</name>
</gene>
<dbReference type="InterPro" id="IPR043128">
    <property type="entry name" value="Rev_trsase/Diguanyl_cyclase"/>
</dbReference>
<evidence type="ECO:0000259" key="4">
    <source>
        <dbReference type="PROSITE" id="PS51832"/>
    </source>
</evidence>
<dbReference type="Pfam" id="PF13487">
    <property type="entry name" value="HD_5"/>
    <property type="match status" value="1"/>
</dbReference>
<dbReference type="InterPro" id="IPR000014">
    <property type="entry name" value="PAS"/>
</dbReference>
<dbReference type="Gene3D" id="3.30.70.270">
    <property type="match status" value="1"/>
</dbReference>
<dbReference type="CDD" id="cd00130">
    <property type="entry name" value="PAS"/>
    <property type="match status" value="2"/>
</dbReference>
<dbReference type="RefSeq" id="WP_270455013.1">
    <property type="nucleotide sequence ID" value="NZ_JADPIE010000008.1"/>
</dbReference>
<evidence type="ECO:0000259" key="3">
    <source>
        <dbReference type="PROSITE" id="PS50887"/>
    </source>
</evidence>
<dbReference type="PROSITE" id="PS50887">
    <property type="entry name" value="GGDEF"/>
    <property type="match status" value="1"/>
</dbReference>
<name>A0A931F9U5_9FIRM</name>
<evidence type="ECO:0000313" key="6">
    <source>
        <dbReference type="Proteomes" id="UP000621436"/>
    </source>
</evidence>
<accession>A0A931F9U5</accession>
<dbReference type="InterPro" id="IPR000700">
    <property type="entry name" value="PAS-assoc_C"/>
</dbReference>
<sequence>METEISREKQLKKEKLIAEALFENSTSAIVLLDNNHRIINFNQKFTEKFGYELDEIKGEHIDDILERNKPGSADLSITERTLSGEQVKTEGIRYDRDGKPIHFLIKGVPILIDGEVEGIYGIYDDITKIKETRKKLEVKEEQYRKLFNKSPVGMLLIERDGNILKVNDNHCKISGYSKDEIVGSNIFETVVPPEYKKEARDNIDDILSGVDKEYIGKSIDKNGETYYILFKETRIKMPDGSYAVLSMQLDYTEYKEQQEKIEYISFHDKLTGLYNRFFMEEEIERLNTKRQLPISIIMADVNGLKLINDTYGHEQGDEILKRVSKVLLKSVRKEDIVARWAGDEFLILLPQTDKEDIDQIRLRIKEECKKTEADEIPIALGVGVATKTKNNENIYDTIHRADKNMYQDKLIDSKSSKNKIVQSFLNTLGAKSDETEEHAMRMAKVAFSLGENMNLSNEELNNLSLLATLHDIGKVTIPADILNKPGKLTEEEWDIITEHPETGYRIAINTEEFAKVARAILCHHERWDGSGYPQGLKGRDIPLLARIITIVDAYDVMTNGRPYKKAISKKEAVKEIQKCAGSQFDPELVDKFKELMLNN</sequence>
<feature type="domain" description="PAS" evidence="1">
    <location>
        <begin position="21"/>
        <end position="70"/>
    </location>
</feature>
<dbReference type="SMART" id="SM00267">
    <property type="entry name" value="GGDEF"/>
    <property type="match status" value="1"/>
</dbReference>
<proteinExistence type="predicted"/>
<dbReference type="GO" id="GO:0006355">
    <property type="term" value="P:regulation of DNA-templated transcription"/>
    <property type="evidence" value="ECO:0007669"/>
    <property type="project" value="InterPro"/>
</dbReference>
<dbReference type="Pfam" id="PF13426">
    <property type="entry name" value="PAS_9"/>
    <property type="match status" value="1"/>
</dbReference>
<feature type="domain" description="PAC" evidence="2">
    <location>
        <begin position="85"/>
        <end position="138"/>
    </location>
</feature>
<dbReference type="Proteomes" id="UP000621436">
    <property type="component" value="Unassembled WGS sequence"/>
</dbReference>
<dbReference type="InterPro" id="IPR013767">
    <property type="entry name" value="PAS_fold"/>
</dbReference>
<dbReference type="InterPro" id="IPR035965">
    <property type="entry name" value="PAS-like_dom_sf"/>
</dbReference>
<dbReference type="SMART" id="SM00471">
    <property type="entry name" value="HDc"/>
    <property type="match status" value="1"/>
</dbReference>
<dbReference type="SUPFAM" id="SSF55073">
    <property type="entry name" value="Nucleotide cyclase"/>
    <property type="match status" value="1"/>
</dbReference>
<dbReference type="NCBIfam" id="TIGR00229">
    <property type="entry name" value="sensory_box"/>
    <property type="match status" value="2"/>
</dbReference>
<protein>
    <submittedName>
        <fullName evidence="5">PAS domain S-box protein</fullName>
    </submittedName>
</protein>
<organism evidence="5 6">
    <name type="scientific">Halonatronomonas betaini</name>
    <dbReference type="NCBI Taxonomy" id="2778430"/>
    <lineage>
        <taxon>Bacteria</taxon>
        <taxon>Bacillati</taxon>
        <taxon>Bacillota</taxon>
        <taxon>Clostridia</taxon>
        <taxon>Halanaerobiales</taxon>
        <taxon>Halarsenatibacteraceae</taxon>
        <taxon>Halonatronomonas</taxon>
    </lineage>
</organism>
<dbReference type="PROSITE" id="PS50113">
    <property type="entry name" value="PAC"/>
    <property type="match status" value="1"/>
</dbReference>
<dbReference type="PANTHER" id="PTHR43155:SF2">
    <property type="entry name" value="CYCLIC DI-GMP PHOSPHODIESTERASE PA4108"/>
    <property type="match status" value="1"/>
</dbReference>
<dbReference type="Gene3D" id="3.30.450.20">
    <property type="entry name" value="PAS domain"/>
    <property type="match status" value="2"/>
</dbReference>
<dbReference type="PROSITE" id="PS51832">
    <property type="entry name" value="HD_GYP"/>
    <property type="match status" value="1"/>
</dbReference>
<dbReference type="Pfam" id="PF00990">
    <property type="entry name" value="GGDEF"/>
    <property type="match status" value="1"/>
</dbReference>
<reference evidence="5" key="1">
    <citation type="submission" date="2020-11" db="EMBL/GenBank/DDBJ databases">
        <title>Halonatronomonas betainensis gen. nov., sp. nov. a novel haloalkaliphilic representative of the family Halanaerobiacae capable of betaine degradation.</title>
        <authorList>
            <person name="Boltyanskaya Y."/>
            <person name="Kevbrin V."/>
            <person name="Detkova E."/>
            <person name="Grouzdev D.S."/>
            <person name="Koziaeva V."/>
            <person name="Zhilina T."/>
        </authorList>
    </citation>
    <scope>NUCLEOTIDE SEQUENCE</scope>
    <source>
        <strain evidence="5">Z-7014</strain>
    </source>
</reference>
<dbReference type="Pfam" id="PF00989">
    <property type="entry name" value="PAS"/>
    <property type="match status" value="1"/>
</dbReference>
<feature type="domain" description="HD-GYP" evidence="4">
    <location>
        <begin position="413"/>
        <end position="599"/>
    </location>
</feature>
<keyword evidence="6" id="KW-1185">Reference proteome</keyword>
<dbReference type="PANTHER" id="PTHR43155">
    <property type="entry name" value="CYCLIC DI-GMP PHOSPHODIESTERASE PA4108-RELATED"/>
    <property type="match status" value="1"/>
</dbReference>
<evidence type="ECO:0000313" key="5">
    <source>
        <dbReference type="EMBL" id="MBF8437953.1"/>
    </source>
</evidence>
<evidence type="ECO:0000259" key="2">
    <source>
        <dbReference type="PROSITE" id="PS50113"/>
    </source>
</evidence>
<comment type="caution">
    <text evidence="5">The sequence shown here is derived from an EMBL/GenBank/DDBJ whole genome shotgun (WGS) entry which is preliminary data.</text>
</comment>
<evidence type="ECO:0000259" key="1">
    <source>
        <dbReference type="PROSITE" id="PS50112"/>
    </source>
</evidence>
<dbReference type="InterPro" id="IPR003607">
    <property type="entry name" value="HD/PDEase_dom"/>
</dbReference>
<dbReference type="EMBL" id="JADPIE010000008">
    <property type="protein sequence ID" value="MBF8437953.1"/>
    <property type="molecule type" value="Genomic_DNA"/>
</dbReference>
<dbReference type="SMART" id="SM00091">
    <property type="entry name" value="PAS"/>
    <property type="match status" value="2"/>
</dbReference>
<dbReference type="InterPro" id="IPR000160">
    <property type="entry name" value="GGDEF_dom"/>
</dbReference>
<dbReference type="CDD" id="cd00077">
    <property type="entry name" value="HDc"/>
    <property type="match status" value="1"/>
</dbReference>
<feature type="domain" description="GGDEF" evidence="3">
    <location>
        <begin position="292"/>
        <end position="425"/>
    </location>
</feature>
<dbReference type="CDD" id="cd01949">
    <property type="entry name" value="GGDEF"/>
    <property type="match status" value="1"/>
</dbReference>
<dbReference type="Gene3D" id="1.10.3210.10">
    <property type="entry name" value="Hypothetical protein af1432"/>
    <property type="match status" value="1"/>
</dbReference>
<dbReference type="PROSITE" id="PS50112">
    <property type="entry name" value="PAS"/>
    <property type="match status" value="2"/>
</dbReference>